<dbReference type="Proteomes" id="UP000193309">
    <property type="component" value="Unassembled WGS sequence"/>
</dbReference>
<protein>
    <recommendedName>
        <fullName evidence="3">DUF222 domain-containing protein</fullName>
    </recommendedName>
</protein>
<gene>
    <name evidence="1" type="ORF">SAMN06295981_1927</name>
</gene>
<accession>A0A1X7JSU5</accession>
<dbReference type="EMBL" id="FXAR01000006">
    <property type="protein sequence ID" value="SMG31226.1"/>
    <property type="molecule type" value="Genomic_DNA"/>
</dbReference>
<evidence type="ECO:0000313" key="1">
    <source>
        <dbReference type="EMBL" id="SMG31226.1"/>
    </source>
</evidence>
<sequence length="163" mass="17666">MIEALGDQGVQTLEAVASGRLPRDTVSRLLGSSTAGTWVKMAGKYYGPTRYKKLQAAAREAGRGLSITSLERIEKHLRSLLRGASVTVEELRVDLCGLRGTVDEIDRAAAARVREHNRTVKDAAAKAYGKRALRGGKNTDALGMRTLTLTLPERQISHIIATL</sequence>
<feature type="non-terminal residue" evidence="1">
    <location>
        <position position="163"/>
    </location>
</feature>
<dbReference type="AlphaFoldDB" id="A0A1X7JSU5"/>
<keyword evidence="2" id="KW-1185">Reference proteome</keyword>
<dbReference type="STRING" id="1610489.SAMN06295981_1927"/>
<name>A0A1X7JSU5_9CORY</name>
<evidence type="ECO:0000313" key="2">
    <source>
        <dbReference type="Proteomes" id="UP000193309"/>
    </source>
</evidence>
<proteinExistence type="predicted"/>
<evidence type="ECO:0008006" key="3">
    <source>
        <dbReference type="Google" id="ProtNLM"/>
    </source>
</evidence>
<organism evidence="1 2">
    <name type="scientific">Corynebacterium pollutisoli</name>
    <dbReference type="NCBI Taxonomy" id="1610489"/>
    <lineage>
        <taxon>Bacteria</taxon>
        <taxon>Bacillati</taxon>
        <taxon>Actinomycetota</taxon>
        <taxon>Actinomycetes</taxon>
        <taxon>Mycobacteriales</taxon>
        <taxon>Corynebacteriaceae</taxon>
        <taxon>Corynebacterium</taxon>
    </lineage>
</organism>
<reference evidence="2" key="1">
    <citation type="submission" date="2017-04" db="EMBL/GenBank/DDBJ databases">
        <authorList>
            <person name="Varghese N."/>
            <person name="Submissions S."/>
        </authorList>
    </citation>
    <scope>NUCLEOTIDE SEQUENCE [LARGE SCALE GENOMIC DNA]</scope>
    <source>
        <strain evidence="2">VDS</strain>
    </source>
</reference>